<keyword evidence="4" id="KW-1133">Transmembrane helix</keyword>
<evidence type="ECO:0000256" key="1">
    <source>
        <dbReference type="ARBA" id="ARBA00022448"/>
    </source>
</evidence>
<proteinExistence type="predicted"/>
<evidence type="ECO:0000256" key="2">
    <source>
        <dbReference type="ARBA" id="ARBA00023065"/>
    </source>
</evidence>
<dbReference type="AlphaFoldDB" id="A0A1Y3EP11"/>
<dbReference type="GO" id="GO:0034703">
    <property type="term" value="C:cation channel complex"/>
    <property type="evidence" value="ECO:0007669"/>
    <property type="project" value="TreeGrafter"/>
</dbReference>
<dbReference type="PANTHER" id="PTHR10117:SF50">
    <property type="entry name" value="ANK_REP_REGION DOMAIN-CONTAINING PROTEIN"/>
    <property type="match status" value="1"/>
</dbReference>
<dbReference type="GO" id="GO:0007338">
    <property type="term" value="P:single fertilization"/>
    <property type="evidence" value="ECO:0007669"/>
    <property type="project" value="TreeGrafter"/>
</dbReference>
<feature type="transmembrane region" description="Helical" evidence="4">
    <location>
        <begin position="71"/>
        <end position="97"/>
    </location>
</feature>
<reference evidence="5 6" key="1">
    <citation type="submission" date="2015-04" db="EMBL/GenBank/DDBJ databases">
        <title>Draft genome of the roundworm Trichinella nativa.</title>
        <authorList>
            <person name="Mitreva M."/>
        </authorList>
    </citation>
    <scope>NUCLEOTIDE SEQUENCE [LARGE SCALE GENOMIC DNA]</scope>
    <source>
        <strain evidence="5 6">ISS45</strain>
    </source>
</reference>
<evidence type="ECO:0000256" key="3">
    <source>
        <dbReference type="ARBA" id="ARBA00023303"/>
    </source>
</evidence>
<protein>
    <recommendedName>
        <fullName evidence="7">Ion transport domain-containing protein</fullName>
    </recommendedName>
</protein>
<dbReference type="EMBL" id="LVZM01009241">
    <property type="protein sequence ID" value="OUC45507.1"/>
    <property type="molecule type" value="Genomic_DNA"/>
</dbReference>
<keyword evidence="1" id="KW-0813">Transport</keyword>
<name>A0A1Y3EP11_9BILA</name>
<keyword evidence="4" id="KW-0472">Membrane</keyword>
<sequence length="187" mass="22203">MTRYFFLFFDNCLTIVRVAHFSIESAIRYLYWAWYGYLDPERLEVVVGQFGPDKEETKHYLVQSAAELLSALYYIILVVSLLNLMISIMSNTAAAVLENSEKEWAYVLSQIWMEFFDECRMIPPPRLFQRKKYKDVRLSAWNMNYKSEPEESDDKYENLMVELKHRLLGRRALEEKFGKVCTVDFSV</sequence>
<evidence type="ECO:0000313" key="6">
    <source>
        <dbReference type="Proteomes" id="UP000243006"/>
    </source>
</evidence>
<dbReference type="GO" id="GO:0051480">
    <property type="term" value="P:regulation of cytosolic calcium ion concentration"/>
    <property type="evidence" value="ECO:0007669"/>
    <property type="project" value="TreeGrafter"/>
</dbReference>
<dbReference type="Proteomes" id="UP000243006">
    <property type="component" value="Unassembled WGS sequence"/>
</dbReference>
<dbReference type="InterPro" id="IPR002153">
    <property type="entry name" value="TRPC_channel"/>
</dbReference>
<comment type="caution">
    <text evidence="5">The sequence shown here is derived from an EMBL/GenBank/DDBJ whole genome shotgun (WGS) entry which is preliminary data.</text>
</comment>
<dbReference type="PANTHER" id="PTHR10117">
    <property type="entry name" value="TRANSIENT RECEPTOR POTENTIAL CHANNEL"/>
    <property type="match status" value="1"/>
</dbReference>
<organism evidence="5 6">
    <name type="scientific">Trichinella nativa</name>
    <dbReference type="NCBI Taxonomy" id="6335"/>
    <lineage>
        <taxon>Eukaryota</taxon>
        <taxon>Metazoa</taxon>
        <taxon>Ecdysozoa</taxon>
        <taxon>Nematoda</taxon>
        <taxon>Enoplea</taxon>
        <taxon>Dorylaimia</taxon>
        <taxon>Trichinellida</taxon>
        <taxon>Trichinellidae</taxon>
        <taxon>Trichinella</taxon>
    </lineage>
</organism>
<evidence type="ECO:0008006" key="7">
    <source>
        <dbReference type="Google" id="ProtNLM"/>
    </source>
</evidence>
<keyword evidence="4" id="KW-0812">Transmembrane</keyword>
<evidence type="ECO:0000313" key="5">
    <source>
        <dbReference type="EMBL" id="OUC45507.1"/>
    </source>
</evidence>
<accession>A0A1Y3EP11</accession>
<evidence type="ECO:0000256" key="4">
    <source>
        <dbReference type="SAM" id="Phobius"/>
    </source>
</evidence>
<dbReference type="GO" id="GO:0005886">
    <property type="term" value="C:plasma membrane"/>
    <property type="evidence" value="ECO:0007669"/>
    <property type="project" value="TreeGrafter"/>
</dbReference>
<dbReference type="GO" id="GO:0070679">
    <property type="term" value="F:inositol 1,4,5 trisphosphate binding"/>
    <property type="evidence" value="ECO:0007669"/>
    <property type="project" value="TreeGrafter"/>
</dbReference>
<keyword evidence="2" id="KW-0406">Ion transport</keyword>
<dbReference type="GO" id="GO:0015279">
    <property type="term" value="F:store-operated calcium channel activity"/>
    <property type="evidence" value="ECO:0007669"/>
    <property type="project" value="TreeGrafter"/>
</dbReference>
<gene>
    <name evidence="5" type="ORF">D917_08397</name>
</gene>
<keyword evidence="3" id="KW-0407">Ion channel</keyword>